<evidence type="ECO:0000256" key="1">
    <source>
        <dbReference type="SAM" id="MobiDB-lite"/>
    </source>
</evidence>
<proteinExistence type="predicted"/>
<gene>
    <name evidence="2" type="ORF">GTW23_16285</name>
</gene>
<sequence length="92" mass="10304">MNRQELERAQSHSVHNRTELEKSRRCGCFHCESVFTASAVLHWTDKSRAQGEWTALCPSCGIDAVIGDAAGFGMSPVFLREMKDRWFGSGRA</sequence>
<accession>A0ABT1CU59</accession>
<feature type="region of interest" description="Disordered" evidence="1">
    <location>
        <begin position="1"/>
        <end position="21"/>
    </location>
</feature>
<keyword evidence="3" id="KW-1185">Reference proteome</keyword>
<dbReference type="Proteomes" id="UP001320715">
    <property type="component" value="Unassembled WGS sequence"/>
</dbReference>
<name>A0ABT1CU59_9HYPH</name>
<dbReference type="EMBL" id="JAAAML010000003">
    <property type="protein sequence ID" value="MCO6409742.1"/>
    <property type="molecule type" value="Genomic_DNA"/>
</dbReference>
<evidence type="ECO:0000313" key="2">
    <source>
        <dbReference type="EMBL" id="MCO6409742.1"/>
    </source>
</evidence>
<evidence type="ECO:0000313" key="3">
    <source>
        <dbReference type="Proteomes" id="UP001320715"/>
    </source>
</evidence>
<reference evidence="2 3" key="1">
    <citation type="submission" date="2020-01" db="EMBL/GenBank/DDBJ databases">
        <title>Genomes of bacteria type strains.</title>
        <authorList>
            <person name="Chen J."/>
            <person name="Zhu S."/>
            <person name="Yang J."/>
        </authorList>
    </citation>
    <scope>NUCLEOTIDE SEQUENCE [LARGE SCALE GENOMIC DNA]</scope>
    <source>
        <strain evidence="2 3">DSM 16655</strain>
    </source>
</reference>
<protein>
    <submittedName>
        <fullName evidence="2">Cytoplasmic protein</fullName>
    </submittedName>
</protein>
<comment type="caution">
    <text evidence="2">The sequence shown here is derived from an EMBL/GenBank/DDBJ whole genome shotgun (WGS) entry which is preliminary data.</text>
</comment>
<organism evidence="2 3">
    <name type="scientific">Hoeflea alexandrii</name>
    <dbReference type="NCBI Taxonomy" id="288436"/>
    <lineage>
        <taxon>Bacteria</taxon>
        <taxon>Pseudomonadati</taxon>
        <taxon>Pseudomonadota</taxon>
        <taxon>Alphaproteobacteria</taxon>
        <taxon>Hyphomicrobiales</taxon>
        <taxon>Rhizobiaceae</taxon>
        <taxon>Hoeflea</taxon>
    </lineage>
</organism>